<dbReference type="InterPro" id="IPR050535">
    <property type="entry name" value="DNA_Repair-Maintenance_Comp"/>
</dbReference>
<dbReference type="InterPro" id="IPR014576">
    <property type="entry name" value="Pesterase_YhaO"/>
</dbReference>
<dbReference type="PANTHER" id="PTHR30337">
    <property type="entry name" value="COMPONENT OF ATP-DEPENDENT DSDNA EXONUCLEASE"/>
    <property type="match status" value="1"/>
</dbReference>
<evidence type="ECO:0000259" key="2">
    <source>
        <dbReference type="Pfam" id="PF00149"/>
    </source>
</evidence>
<dbReference type="EMBL" id="JBHSFW010000005">
    <property type="protein sequence ID" value="MFC4619078.1"/>
    <property type="molecule type" value="Genomic_DNA"/>
</dbReference>
<name>A0ABV9GMC9_9BACL</name>
<proteinExistence type="predicted"/>
<dbReference type="PANTHER" id="PTHR30337:SF7">
    <property type="entry name" value="PHOSPHOESTERASE"/>
    <property type="match status" value="1"/>
</dbReference>
<reference evidence="4" key="1">
    <citation type="journal article" date="2019" name="Int. J. Syst. Evol. Microbiol.">
        <title>The Global Catalogue of Microorganisms (GCM) 10K type strain sequencing project: providing services to taxonomists for standard genome sequencing and annotation.</title>
        <authorList>
            <consortium name="The Broad Institute Genomics Platform"/>
            <consortium name="The Broad Institute Genome Sequencing Center for Infectious Disease"/>
            <person name="Wu L."/>
            <person name="Ma J."/>
        </authorList>
    </citation>
    <scope>NUCLEOTIDE SEQUENCE [LARGE SCALE GENOMIC DNA]</scope>
    <source>
        <strain evidence="4">CGMCC 1.16306</strain>
    </source>
</reference>
<dbReference type="Proteomes" id="UP001596022">
    <property type="component" value="Unassembled WGS sequence"/>
</dbReference>
<dbReference type="GO" id="GO:0004527">
    <property type="term" value="F:exonuclease activity"/>
    <property type="evidence" value="ECO:0007669"/>
    <property type="project" value="UniProtKB-KW"/>
</dbReference>
<dbReference type="Pfam" id="PF00149">
    <property type="entry name" value="Metallophos"/>
    <property type="match status" value="1"/>
</dbReference>
<dbReference type="InterPro" id="IPR041796">
    <property type="entry name" value="Mre11_N"/>
</dbReference>
<gene>
    <name evidence="3" type="ORF">ACFO4N_10170</name>
</gene>
<dbReference type="InterPro" id="IPR029052">
    <property type="entry name" value="Metallo-depent_PP-like"/>
</dbReference>
<comment type="caution">
    <text evidence="3">The sequence shown here is derived from an EMBL/GenBank/DDBJ whole genome shotgun (WGS) entry which is preliminary data.</text>
</comment>
<evidence type="ECO:0000256" key="1">
    <source>
        <dbReference type="ARBA" id="ARBA00022801"/>
    </source>
</evidence>
<sequence>MGVTFIHAADVHLDRPFNGMGEFPESMRHRIRESTFSAFEKLIRTAIERRVDFLILAGDVFDGADRGLRAETRFRRQMKRLAEAKIDVFMATGNHDPLEGYWSGMDYGDNVHIFSSQPETLQFRRADKPIVNIHGFSYPTRHISEPIIRQYEKVFDEDYHIGVLHGSLIGNSEHDVYAPFSVQDLIDKGYDYWALGHIHKRAVLKEAPPIIYPGSLQGLSIKETGEKGFYIVTLDNGETNYEFIRAADVEWALASIDIEDIGSIQAFLEEGERIKARVRKKDVGVLLRIKLIGQSVLHKMMADEETLEEIKEAWRDEEANRRDFVWVTAISDETKPVFDRQALKTAPHFLGDLVRFVDEKNSIKPYLEPLYRHAQAKKFLDPLSSEDERDIVRQAEKLLIESLYIGER</sequence>
<keyword evidence="4" id="KW-1185">Reference proteome</keyword>
<dbReference type="PIRSF" id="PIRSF033091">
    <property type="entry name" value="Pesterase_YhaO"/>
    <property type="match status" value="1"/>
</dbReference>
<evidence type="ECO:0000313" key="4">
    <source>
        <dbReference type="Proteomes" id="UP001596022"/>
    </source>
</evidence>
<protein>
    <submittedName>
        <fullName evidence="3">Exonuclease SbcCD subunit D</fullName>
    </submittedName>
</protein>
<feature type="domain" description="Calcineurin-like phosphoesterase" evidence="2">
    <location>
        <begin position="4"/>
        <end position="200"/>
    </location>
</feature>
<dbReference type="InterPro" id="IPR004843">
    <property type="entry name" value="Calcineurin-like_PHP"/>
</dbReference>
<accession>A0ABV9GMC9</accession>
<dbReference type="SUPFAM" id="SSF56300">
    <property type="entry name" value="Metallo-dependent phosphatases"/>
    <property type="match status" value="1"/>
</dbReference>
<keyword evidence="3" id="KW-0269">Exonuclease</keyword>
<dbReference type="CDD" id="cd00840">
    <property type="entry name" value="MPP_Mre11_N"/>
    <property type="match status" value="1"/>
</dbReference>
<dbReference type="RefSeq" id="WP_376846177.1">
    <property type="nucleotide sequence ID" value="NZ_JBHSFW010000005.1"/>
</dbReference>
<organism evidence="3 4">
    <name type="scientific">Camelliibacillus cellulosilyticus</name>
    <dbReference type="NCBI Taxonomy" id="2174486"/>
    <lineage>
        <taxon>Bacteria</taxon>
        <taxon>Bacillati</taxon>
        <taxon>Bacillota</taxon>
        <taxon>Bacilli</taxon>
        <taxon>Bacillales</taxon>
        <taxon>Sporolactobacillaceae</taxon>
        <taxon>Camelliibacillus</taxon>
    </lineage>
</organism>
<keyword evidence="3" id="KW-0540">Nuclease</keyword>
<dbReference type="Gene3D" id="3.60.21.10">
    <property type="match status" value="1"/>
</dbReference>
<keyword evidence="1" id="KW-0378">Hydrolase</keyword>
<evidence type="ECO:0000313" key="3">
    <source>
        <dbReference type="EMBL" id="MFC4619078.1"/>
    </source>
</evidence>